<feature type="active site" description="Nucleophile" evidence="1">
    <location>
        <position position="84"/>
    </location>
</feature>
<dbReference type="Gene3D" id="3.40.50.1000">
    <property type="entry name" value="HAD superfamily/HAD-like"/>
    <property type="match status" value="1"/>
</dbReference>
<evidence type="ECO:0000256" key="1">
    <source>
        <dbReference type="PIRSR" id="PIRSR610708-1"/>
    </source>
</evidence>
<dbReference type="GeneID" id="22913493"/>
<dbReference type="InterPro" id="IPR010708">
    <property type="entry name" value="5'(3')-deoxyribonucleotidase"/>
</dbReference>
<protein>
    <submittedName>
        <fullName evidence="3">5'(3')-deoxyribonucleotidase</fullName>
    </submittedName>
</protein>
<proteinExistence type="predicted"/>
<comment type="caution">
    <text evidence="3">The sequence shown here is derived from an EMBL/GenBank/DDBJ whole genome shotgun (WGS) entry which is preliminary data.</text>
</comment>
<dbReference type="PANTHER" id="PTHR16504:SF4">
    <property type="entry name" value="5'(3')-DEOXYRIBONUCLEOTIDASE"/>
    <property type="match status" value="1"/>
</dbReference>
<dbReference type="InterPro" id="IPR023214">
    <property type="entry name" value="HAD_sf"/>
</dbReference>
<dbReference type="GO" id="GO:0008253">
    <property type="term" value="F:5'-nucleotidase activity"/>
    <property type="evidence" value="ECO:0007669"/>
    <property type="project" value="InterPro"/>
</dbReference>
<evidence type="ECO:0000256" key="2">
    <source>
        <dbReference type="SAM" id="MobiDB-lite"/>
    </source>
</evidence>
<dbReference type="RefSeq" id="XP_011131076.1">
    <property type="nucleotide sequence ID" value="XM_011132774.1"/>
</dbReference>
<dbReference type="InterPro" id="IPR036412">
    <property type="entry name" value="HAD-like_sf"/>
</dbReference>
<keyword evidence="4" id="KW-1185">Reference proteome</keyword>
<sequence length="266" mass="30470">MDNITPTGTTKERGETHGGDGGYLQEIRKFEAYEAVPLPLILTHLKAGSDRPSRNCICKPASGAHHKQPTVLLKPKEKYTILIDIDNTMNDWDRQFRQAAHTYTDPEERLHYCMEDNLVGELLKSLPDHFRELKGFWKSMPMAEGCRDAVLEMMELGYDVYFLTKPDSKYLGRSCEEKAEWLERLFGAQFKSHMIPCCDKTLVKGHVLIDDNPTTSKGSRNPEWTQVYYCQPYNASQEGLRLCEWKDWKEVLPIPVAALPEPAMDA</sequence>
<feature type="region of interest" description="Disordered" evidence="2">
    <location>
        <begin position="1"/>
        <end position="21"/>
    </location>
</feature>
<organism evidence="3 4">
    <name type="scientific">Gregarina niphandrodes</name>
    <name type="common">Septate eugregarine</name>
    <dbReference type="NCBI Taxonomy" id="110365"/>
    <lineage>
        <taxon>Eukaryota</taxon>
        <taxon>Sar</taxon>
        <taxon>Alveolata</taxon>
        <taxon>Apicomplexa</taxon>
        <taxon>Conoidasida</taxon>
        <taxon>Gregarinasina</taxon>
        <taxon>Eugregarinorida</taxon>
        <taxon>Gregarinidae</taxon>
        <taxon>Gregarina</taxon>
    </lineage>
</organism>
<reference evidence="3" key="1">
    <citation type="submission" date="2013-12" db="EMBL/GenBank/DDBJ databases">
        <authorList>
            <person name="Omoto C.K."/>
            <person name="Sibley D."/>
            <person name="Venepally P."/>
            <person name="Hadjithomas M."/>
            <person name="Karamycheva S."/>
            <person name="Brunk B."/>
            <person name="Roos D."/>
            <person name="Caler E."/>
            <person name="Lorenzi H."/>
        </authorList>
    </citation>
    <scope>NUCLEOTIDE SEQUENCE</scope>
</reference>
<dbReference type="OrthoDB" id="448565at2759"/>
<dbReference type="AlphaFoldDB" id="A0A023B4R1"/>
<accession>A0A023B4R1</accession>
<dbReference type="OMA" id="VLFTSCH"/>
<dbReference type="Gene3D" id="1.10.40.40">
    <property type="entry name" value="Deoxyribonucleotidase, domain 2"/>
    <property type="match status" value="1"/>
</dbReference>
<gene>
    <name evidence="3" type="ORF">GNI_098860</name>
</gene>
<dbReference type="EMBL" id="AFNH02000742">
    <property type="protein sequence ID" value="EZG57171.1"/>
    <property type="molecule type" value="Genomic_DNA"/>
</dbReference>
<evidence type="ECO:0000313" key="3">
    <source>
        <dbReference type="EMBL" id="EZG57171.1"/>
    </source>
</evidence>
<dbReference type="PANTHER" id="PTHR16504">
    <property type="entry name" value="5'(3')-DEOXYRIBONUCLEOTIDASE"/>
    <property type="match status" value="1"/>
</dbReference>
<dbReference type="GO" id="GO:0009223">
    <property type="term" value="P:pyrimidine deoxyribonucleotide catabolic process"/>
    <property type="evidence" value="ECO:0007669"/>
    <property type="project" value="TreeGrafter"/>
</dbReference>
<name>A0A023B4R1_GRENI</name>
<feature type="active site" description="Proton donor" evidence="1">
    <location>
        <position position="86"/>
    </location>
</feature>
<dbReference type="SUPFAM" id="SSF56784">
    <property type="entry name" value="HAD-like"/>
    <property type="match status" value="1"/>
</dbReference>
<evidence type="ECO:0000313" key="4">
    <source>
        <dbReference type="Proteomes" id="UP000019763"/>
    </source>
</evidence>
<dbReference type="Pfam" id="PF06941">
    <property type="entry name" value="NT5C"/>
    <property type="match status" value="1"/>
</dbReference>
<dbReference type="Proteomes" id="UP000019763">
    <property type="component" value="Unassembled WGS sequence"/>
</dbReference>
<dbReference type="VEuPathDB" id="CryptoDB:GNI_098860"/>